<feature type="coiled-coil region" evidence="2">
    <location>
        <begin position="19"/>
        <end position="46"/>
    </location>
</feature>
<evidence type="ECO:0008006" key="5">
    <source>
        <dbReference type="Google" id="ProtNLM"/>
    </source>
</evidence>
<accession>A0A0D2KZS5</accession>
<dbReference type="Gene3D" id="1.10.4080.10">
    <property type="entry name" value="ADP-ribosylation/Crystallin J1"/>
    <property type="match status" value="1"/>
</dbReference>
<dbReference type="InterPro" id="IPR050792">
    <property type="entry name" value="ADP-ribosylglycohydrolase"/>
</dbReference>
<name>A0A0D2KZS5_9CHLO</name>
<dbReference type="PANTHER" id="PTHR16222">
    <property type="entry name" value="ADP-RIBOSYLGLYCOHYDROLASE"/>
    <property type="match status" value="1"/>
</dbReference>
<sequence>MEFKQATVVDEDTQKPSHIAEVESEIKRLEAAAMSAHLEAQALNKLQRCEEANAKYDEMRRLDARALELANSLGCPSCRKPSSGAAGATPAAAGDAAADYISLHPVTPWPAQAAPGAAARALGAVLGAAVGDAAAMGVQWIYSLERLEDLLAARREAEGPAAGLEFYEPPQSPFLPGYATGRHSPYGEEAAVLLRSLAREGGLDCGAYAELYAETFGEGFDGYRNASTTGFLRNYSRGMAPPATGAEDAQADCVARLAPLVAAFAGHPRLMRLVAAATRTTQNTDDAEAWACAGAAVLEGLVLRGAGMADAVAAAADELAAGSGRLPACERHAAIAALLRRVLALRDAPHAAVVSDLGRNCHMPNAALTPLHAALHQEWLAQRRGGAAGGEAAFVDGIRGALAAGGCCASRAGFAGACLGAMLGPGAVPAGWRARCGTAAEVKELFGAISAARGA</sequence>
<evidence type="ECO:0000313" key="3">
    <source>
        <dbReference type="EMBL" id="KIZ00649.1"/>
    </source>
</evidence>
<organism evidence="3 4">
    <name type="scientific">Monoraphidium neglectum</name>
    <dbReference type="NCBI Taxonomy" id="145388"/>
    <lineage>
        <taxon>Eukaryota</taxon>
        <taxon>Viridiplantae</taxon>
        <taxon>Chlorophyta</taxon>
        <taxon>core chlorophytes</taxon>
        <taxon>Chlorophyceae</taxon>
        <taxon>CS clade</taxon>
        <taxon>Sphaeropleales</taxon>
        <taxon>Selenastraceae</taxon>
        <taxon>Monoraphidium</taxon>
    </lineage>
</organism>
<keyword evidence="4" id="KW-1185">Reference proteome</keyword>
<dbReference type="EMBL" id="KK101501">
    <property type="protein sequence ID" value="KIZ00649.1"/>
    <property type="molecule type" value="Genomic_DNA"/>
</dbReference>
<dbReference type="Proteomes" id="UP000054498">
    <property type="component" value="Unassembled WGS sequence"/>
</dbReference>
<proteinExistence type="predicted"/>
<dbReference type="KEGG" id="mng:MNEG_7312"/>
<dbReference type="InterPro" id="IPR036705">
    <property type="entry name" value="Ribosyl_crysJ1_sf"/>
</dbReference>
<evidence type="ECO:0000256" key="1">
    <source>
        <dbReference type="PIRSR" id="PIRSR605502-1"/>
    </source>
</evidence>
<evidence type="ECO:0000313" key="4">
    <source>
        <dbReference type="Proteomes" id="UP000054498"/>
    </source>
</evidence>
<reference evidence="3 4" key="1">
    <citation type="journal article" date="2013" name="BMC Genomics">
        <title>Reconstruction of the lipid metabolism for the microalga Monoraphidium neglectum from its genome sequence reveals characteristics suitable for biofuel production.</title>
        <authorList>
            <person name="Bogen C."/>
            <person name="Al-Dilaimi A."/>
            <person name="Albersmeier A."/>
            <person name="Wichmann J."/>
            <person name="Grundmann M."/>
            <person name="Rupp O."/>
            <person name="Lauersen K.J."/>
            <person name="Blifernez-Klassen O."/>
            <person name="Kalinowski J."/>
            <person name="Goesmann A."/>
            <person name="Mussgnug J.H."/>
            <person name="Kruse O."/>
        </authorList>
    </citation>
    <scope>NUCLEOTIDE SEQUENCE [LARGE SCALE GENOMIC DNA]</scope>
    <source>
        <strain evidence="3 4">SAG 48.87</strain>
    </source>
</reference>
<dbReference type="AlphaFoldDB" id="A0A0D2KZS5"/>
<dbReference type="SUPFAM" id="SSF101478">
    <property type="entry name" value="ADP-ribosylglycohydrolase"/>
    <property type="match status" value="1"/>
</dbReference>
<feature type="binding site" evidence="1">
    <location>
        <position position="184"/>
    </location>
    <ligand>
        <name>Mg(2+)</name>
        <dbReference type="ChEBI" id="CHEBI:18420"/>
        <label>1</label>
    </ligand>
</feature>
<keyword evidence="1" id="KW-0460">Magnesium</keyword>
<dbReference type="Pfam" id="PF03747">
    <property type="entry name" value="ADP_ribosyl_GH"/>
    <property type="match status" value="1"/>
</dbReference>
<comment type="cofactor">
    <cofactor evidence="1">
        <name>Mg(2+)</name>
        <dbReference type="ChEBI" id="CHEBI:18420"/>
    </cofactor>
    <text evidence="1">Binds 2 magnesium ions per subunit.</text>
</comment>
<keyword evidence="2" id="KW-0175">Coiled coil</keyword>
<dbReference type="PANTHER" id="PTHR16222:SF17">
    <property type="entry name" value="SELENOPROTEIN J"/>
    <property type="match status" value="1"/>
</dbReference>
<protein>
    <recommendedName>
        <fullName evidence="5">ADP-ribosylation/Crystallin J1</fullName>
    </recommendedName>
</protein>
<gene>
    <name evidence="3" type="ORF">MNEG_7312</name>
</gene>
<feature type="binding site" evidence="1">
    <location>
        <position position="410"/>
    </location>
    <ligand>
        <name>Mg(2+)</name>
        <dbReference type="ChEBI" id="CHEBI:18420"/>
        <label>1</label>
    </ligand>
</feature>
<dbReference type="OrthoDB" id="524326at2759"/>
<dbReference type="GeneID" id="25740188"/>
<dbReference type="STRING" id="145388.A0A0D2KZS5"/>
<keyword evidence="1" id="KW-0479">Metal-binding</keyword>
<dbReference type="RefSeq" id="XP_013899668.1">
    <property type="nucleotide sequence ID" value="XM_014044214.1"/>
</dbReference>
<dbReference type="InterPro" id="IPR005502">
    <property type="entry name" value="Ribosyl_crysJ1"/>
</dbReference>
<dbReference type="GO" id="GO:0046872">
    <property type="term" value="F:metal ion binding"/>
    <property type="evidence" value="ECO:0007669"/>
    <property type="project" value="UniProtKB-KW"/>
</dbReference>
<evidence type="ECO:0000256" key="2">
    <source>
        <dbReference type="SAM" id="Coils"/>
    </source>
</evidence>